<dbReference type="AlphaFoldDB" id="A0A2H3JHL4"/>
<protein>
    <submittedName>
        <fullName evidence="1">Uncharacterized protein</fullName>
    </submittedName>
</protein>
<dbReference type="Proteomes" id="UP000218811">
    <property type="component" value="Unassembled WGS sequence"/>
</dbReference>
<proteinExistence type="predicted"/>
<gene>
    <name evidence="1" type="ORF">WOLCODRAFT_157916</name>
</gene>
<keyword evidence="2" id="KW-1185">Reference proteome</keyword>
<evidence type="ECO:0000313" key="2">
    <source>
        <dbReference type="Proteomes" id="UP000218811"/>
    </source>
</evidence>
<dbReference type="EMBL" id="KB467909">
    <property type="protein sequence ID" value="PCH37218.1"/>
    <property type="molecule type" value="Genomic_DNA"/>
</dbReference>
<sequence>MQTRWDVNLKLVQRAWVCDDASKRSAAPGVVVDLDVKKRDLVADVIAAVDAIVLKKHGHLPVDAAVKLQSSPELRED</sequence>
<reference evidence="1 2" key="1">
    <citation type="journal article" date="2012" name="Science">
        <title>The Paleozoic origin of enzymatic lignin decomposition reconstructed from 31 fungal genomes.</title>
        <authorList>
            <person name="Floudas D."/>
            <person name="Binder M."/>
            <person name="Riley R."/>
            <person name="Barry K."/>
            <person name="Blanchette R.A."/>
            <person name="Henrissat B."/>
            <person name="Martinez A.T."/>
            <person name="Otillar R."/>
            <person name="Spatafora J.W."/>
            <person name="Yadav J.S."/>
            <person name="Aerts A."/>
            <person name="Benoit I."/>
            <person name="Boyd A."/>
            <person name="Carlson A."/>
            <person name="Copeland A."/>
            <person name="Coutinho P.M."/>
            <person name="de Vries R.P."/>
            <person name="Ferreira P."/>
            <person name="Findley K."/>
            <person name="Foster B."/>
            <person name="Gaskell J."/>
            <person name="Glotzer D."/>
            <person name="Gorecki P."/>
            <person name="Heitman J."/>
            <person name="Hesse C."/>
            <person name="Hori C."/>
            <person name="Igarashi K."/>
            <person name="Jurgens J.A."/>
            <person name="Kallen N."/>
            <person name="Kersten P."/>
            <person name="Kohler A."/>
            <person name="Kuees U."/>
            <person name="Kumar T.K.A."/>
            <person name="Kuo A."/>
            <person name="LaButti K."/>
            <person name="Larrondo L.F."/>
            <person name="Lindquist E."/>
            <person name="Ling A."/>
            <person name="Lombard V."/>
            <person name="Lucas S."/>
            <person name="Lundell T."/>
            <person name="Martin R."/>
            <person name="McLaughlin D.J."/>
            <person name="Morgenstern I."/>
            <person name="Morin E."/>
            <person name="Murat C."/>
            <person name="Nagy L.G."/>
            <person name="Nolan M."/>
            <person name="Ohm R.A."/>
            <person name="Patyshakuliyeva A."/>
            <person name="Rokas A."/>
            <person name="Ruiz-Duenas F.J."/>
            <person name="Sabat G."/>
            <person name="Salamov A."/>
            <person name="Samejima M."/>
            <person name="Schmutz J."/>
            <person name="Slot J.C."/>
            <person name="St John F."/>
            <person name="Stenlid J."/>
            <person name="Sun H."/>
            <person name="Sun S."/>
            <person name="Syed K."/>
            <person name="Tsang A."/>
            <person name="Wiebenga A."/>
            <person name="Young D."/>
            <person name="Pisabarro A."/>
            <person name="Eastwood D.C."/>
            <person name="Martin F."/>
            <person name="Cullen D."/>
            <person name="Grigoriev I.V."/>
            <person name="Hibbett D.S."/>
        </authorList>
    </citation>
    <scope>NUCLEOTIDE SEQUENCE [LARGE SCALE GENOMIC DNA]</scope>
    <source>
        <strain evidence="1 2">MD-104</strain>
    </source>
</reference>
<organism evidence="1 2">
    <name type="scientific">Wolfiporia cocos (strain MD-104)</name>
    <name type="common">Brown rot fungus</name>
    <dbReference type="NCBI Taxonomy" id="742152"/>
    <lineage>
        <taxon>Eukaryota</taxon>
        <taxon>Fungi</taxon>
        <taxon>Dikarya</taxon>
        <taxon>Basidiomycota</taxon>
        <taxon>Agaricomycotina</taxon>
        <taxon>Agaricomycetes</taxon>
        <taxon>Polyporales</taxon>
        <taxon>Phaeolaceae</taxon>
        <taxon>Wolfiporia</taxon>
    </lineage>
</organism>
<name>A0A2H3JHL4_WOLCO</name>
<accession>A0A2H3JHL4</accession>
<evidence type="ECO:0000313" key="1">
    <source>
        <dbReference type="EMBL" id="PCH37218.1"/>
    </source>
</evidence>